<dbReference type="AlphaFoldDB" id="A0A7W1XT01"/>
<evidence type="ECO:0000256" key="2">
    <source>
        <dbReference type="RuleBase" id="RU363015"/>
    </source>
</evidence>
<dbReference type="NCBIfam" id="TIGR00730">
    <property type="entry name" value="Rossman fold protein, TIGR00730 family"/>
    <property type="match status" value="1"/>
</dbReference>
<proteinExistence type="inferred from homology"/>
<keyword evidence="4" id="KW-1185">Reference proteome</keyword>
<reference evidence="3 4" key="1">
    <citation type="submission" date="2020-07" db="EMBL/GenBank/DDBJ databases">
        <title>Thermoactinomyces phylogeny.</title>
        <authorList>
            <person name="Dunlap C."/>
        </authorList>
    </citation>
    <scope>NUCLEOTIDE SEQUENCE [LARGE SCALE GENOMIC DNA]</scope>
    <source>
        <strain evidence="3 4">AMNI-1</strain>
    </source>
</reference>
<keyword evidence="2" id="KW-0378">Hydrolase</keyword>
<dbReference type="GO" id="GO:0016799">
    <property type="term" value="F:hydrolase activity, hydrolyzing N-glycosyl compounds"/>
    <property type="evidence" value="ECO:0007669"/>
    <property type="project" value="TreeGrafter"/>
</dbReference>
<dbReference type="FunFam" id="3.40.50.450:FF:000012">
    <property type="entry name" value="LOG family protein YvdD"/>
    <property type="match status" value="1"/>
</dbReference>
<dbReference type="EMBL" id="JACEOL010000033">
    <property type="protein sequence ID" value="MBA4602655.1"/>
    <property type="molecule type" value="Genomic_DNA"/>
</dbReference>
<comment type="caution">
    <text evidence="3">The sequence shown here is derived from an EMBL/GenBank/DDBJ whole genome shotgun (WGS) entry which is preliminary data.</text>
</comment>
<dbReference type="InterPro" id="IPR005269">
    <property type="entry name" value="LOG"/>
</dbReference>
<dbReference type="PANTHER" id="PTHR31223:SF70">
    <property type="entry name" value="LOG FAMILY PROTEIN YJL055W"/>
    <property type="match status" value="1"/>
</dbReference>
<comment type="similarity">
    <text evidence="1 2">Belongs to the LOG family.</text>
</comment>
<dbReference type="InterPro" id="IPR031100">
    <property type="entry name" value="LOG_fam"/>
</dbReference>
<sequence length="191" mass="21085">MKRVCVFAGSNPGSSPEYRESAILLGRELVKKRLELVYGGSSVGLMGEIANTVLERGGIVIGVMPRNLFRKEVVHRKLTNLHEVNDMHERKAKMGELSDAFVALPGGFGTLEEIFEIVSWGQIGIHQKPIGMLNVAGYYDPLIEMIEKGVKGGFIPPSNGEMIVCETNPALLLEKLYTYKPPQKSKWSNLA</sequence>
<dbReference type="Gene3D" id="3.40.50.450">
    <property type="match status" value="1"/>
</dbReference>
<dbReference type="EC" id="3.2.2.n1" evidence="2"/>
<gene>
    <name evidence="3" type="ORF">H2C83_10090</name>
</gene>
<dbReference type="Pfam" id="PF03641">
    <property type="entry name" value="Lysine_decarbox"/>
    <property type="match status" value="1"/>
</dbReference>
<dbReference type="GO" id="GO:0009691">
    <property type="term" value="P:cytokinin biosynthetic process"/>
    <property type="evidence" value="ECO:0007669"/>
    <property type="project" value="UniProtKB-UniRule"/>
</dbReference>
<evidence type="ECO:0000313" key="3">
    <source>
        <dbReference type="EMBL" id="MBA4602655.1"/>
    </source>
</evidence>
<evidence type="ECO:0000313" key="4">
    <source>
        <dbReference type="Proteomes" id="UP000538292"/>
    </source>
</evidence>
<keyword evidence="2" id="KW-0203">Cytokinin biosynthesis</keyword>
<dbReference type="RefSeq" id="WP_181740414.1">
    <property type="nucleotide sequence ID" value="NZ_JACEOL010000033.1"/>
</dbReference>
<dbReference type="SUPFAM" id="SSF102405">
    <property type="entry name" value="MCP/YpsA-like"/>
    <property type="match status" value="1"/>
</dbReference>
<dbReference type="PANTHER" id="PTHR31223">
    <property type="entry name" value="LOG FAMILY PROTEIN YJL055W"/>
    <property type="match status" value="1"/>
</dbReference>
<accession>A0A7W1XT01</accession>
<dbReference type="Proteomes" id="UP000538292">
    <property type="component" value="Unassembled WGS sequence"/>
</dbReference>
<dbReference type="GO" id="GO:0005829">
    <property type="term" value="C:cytosol"/>
    <property type="evidence" value="ECO:0007669"/>
    <property type="project" value="TreeGrafter"/>
</dbReference>
<organism evidence="3 4">
    <name type="scientific">Thermoactinomyces mirandus</name>
    <dbReference type="NCBI Taxonomy" id="2756294"/>
    <lineage>
        <taxon>Bacteria</taxon>
        <taxon>Bacillati</taxon>
        <taxon>Bacillota</taxon>
        <taxon>Bacilli</taxon>
        <taxon>Bacillales</taxon>
        <taxon>Thermoactinomycetaceae</taxon>
        <taxon>Thermoactinomyces</taxon>
    </lineage>
</organism>
<evidence type="ECO:0000256" key="1">
    <source>
        <dbReference type="ARBA" id="ARBA00006763"/>
    </source>
</evidence>
<name>A0A7W1XT01_9BACL</name>
<protein>
    <recommendedName>
        <fullName evidence="2">Cytokinin riboside 5'-monophosphate phosphoribohydrolase</fullName>
        <ecNumber evidence="2">3.2.2.n1</ecNumber>
    </recommendedName>
</protein>